<feature type="transmembrane region" description="Helical" evidence="2">
    <location>
        <begin position="82"/>
        <end position="102"/>
    </location>
</feature>
<dbReference type="PANTHER" id="PTHR38848">
    <property type="entry name" value="G-PROTEIN COUPLED RECEPTORS FAMILY 3 PROFILE DOMAIN-CONTAINING PROTEIN"/>
    <property type="match status" value="1"/>
</dbReference>
<dbReference type="EMBL" id="JARKIE010000034">
    <property type="protein sequence ID" value="KAJ7696595.1"/>
    <property type="molecule type" value="Genomic_DNA"/>
</dbReference>
<feature type="region of interest" description="Disordered" evidence="1">
    <location>
        <begin position="353"/>
        <end position="383"/>
    </location>
</feature>
<keyword evidence="2" id="KW-0472">Membrane</keyword>
<dbReference type="Proteomes" id="UP001221757">
    <property type="component" value="Unassembled WGS sequence"/>
</dbReference>
<protein>
    <recommendedName>
        <fullName evidence="5">Transmembrane protein</fullName>
    </recommendedName>
</protein>
<keyword evidence="2" id="KW-1133">Transmembrane helix</keyword>
<evidence type="ECO:0000256" key="1">
    <source>
        <dbReference type="SAM" id="MobiDB-lite"/>
    </source>
</evidence>
<feature type="transmembrane region" description="Helical" evidence="2">
    <location>
        <begin position="6"/>
        <end position="28"/>
    </location>
</feature>
<evidence type="ECO:0000313" key="3">
    <source>
        <dbReference type="EMBL" id="KAJ7696595.1"/>
    </source>
</evidence>
<sequence length="383" mass="41843">MTAFSSVGLRVLSSLVHLLGLTVLTHCLSRRLATEDRKTLARLTWPRLCTLLVFLDSWLFLFTSGLLIFGVGLETHEAACSAGIYLCIVFYASSKLLIYAFLIEKVHVVWGAERRLRSPVYIISAATVALYGGIIALLFFGRVSQFRDGDRACVIGLKPTASIPLLSYDLYINVFLTSLFLWPLLRSNLSTPQLKRVAIRTLLSSAAALTTSTVNMVVLTVLKGHELGWVCLASCGTDVVLNALALFWVTGASRQGTGTLATSCVDCDRRIDTPSDGLILNISPKNGSVRHISKGPESMRSWDGSKRNSVRPMVDDDVELAGRRHSMLKTMNIFRMGSVPREAQEFQIHVTTEFDSSTSPSAADSDKPEPDFASTHIDIGAAA</sequence>
<feature type="transmembrane region" description="Helical" evidence="2">
    <location>
        <begin position="227"/>
        <end position="249"/>
    </location>
</feature>
<keyword evidence="4" id="KW-1185">Reference proteome</keyword>
<evidence type="ECO:0008006" key="5">
    <source>
        <dbReference type="Google" id="ProtNLM"/>
    </source>
</evidence>
<dbReference type="PANTHER" id="PTHR38848:SF3">
    <property type="entry name" value="G-PROTEIN COUPLED RECEPTORS FAMILY 3 PROFILE DOMAIN-CONTAINING PROTEIN"/>
    <property type="match status" value="1"/>
</dbReference>
<feature type="transmembrane region" description="Helical" evidence="2">
    <location>
        <begin position="122"/>
        <end position="141"/>
    </location>
</feature>
<name>A0AAD7DRR2_MYCRO</name>
<evidence type="ECO:0000313" key="4">
    <source>
        <dbReference type="Proteomes" id="UP001221757"/>
    </source>
</evidence>
<feature type="transmembrane region" description="Helical" evidence="2">
    <location>
        <begin position="161"/>
        <end position="185"/>
    </location>
</feature>
<proteinExistence type="predicted"/>
<evidence type="ECO:0000256" key="2">
    <source>
        <dbReference type="SAM" id="Phobius"/>
    </source>
</evidence>
<keyword evidence="2" id="KW-0812">Transmembrane</keyword>
<reference evidence="3" key="1">
    <citation type="submission" date="2023-03" db="EMBL/GenBank/DDBJ databases">
        <title>Massive genome expansion in bonnet fungi (Mycena s.s.) driven by repeated elements and novel gene families across ecological guilds.</title>
        <authorList>
            <consortium name="Lawrence Berkeley National Laboratory"/>
            <person name="Harder C.B."/>
            <person name="Miyauchi S."/>
            <person name="Viragh M."/>
            <person name="Kuo A."/>
            <person name="Thoen E."/>
            <person name="Andreopoulos B."/>
            <person name="Lu D."/>
            <person name="Skrede I."/>
            <person name="Drula E."/>
            <person name="Henrissat B."/>
            <person name="Morin E."/>
            <person name="Kohler A."/>
            <person name="Barry K."/>
            <person name="LaButti K."/>
            <person name="Morin E."/>
            <person name="Salamov A."/>
            <person name="Lipzen A."/>
            <person name="Mereny Z."/>
            <person name="Hegedus B."/>
            <person name="Baldrian P."/>
            <person name="Stursova M."/>
            <person name="Weitz H."/>
            <person name="Taylor A."/>
            <person name="Grigoriev I.V."/>
            <person name="Nagy L.G."/>
            <person name="Martin F."/>
            <person name="Kauserud H."/>
        </authorList>
    </citation>
    <scope>NUCLEOTIDE SEQUENCE</scope>
    <source>
        <strain evidence="3">CBHHK067</strain>
    </source>
</reference>
<accession>A0AAD7DRR2</accession>
<comment type="caution">
    <text evidence="3">The sequence shown here is derived from an EMBL/GenBank/DDBJ whole genome shotgun (WGS) entry which is preliminary data.</text>
</comment>
<dbReference type="AlphaFoldDB" id="A0AAD7DRR2"/>
<organism evidence="3 4">
    <name type="scientific">Mycena rosella</name>
    <name type="common">Pink bonnet</name>
    <name type="synonym">Agaricus rosellus</name>
    <dbReference type="NCBI Taxonomy" id="1033263"/>
    <lineage>
        <taxon>Eukaryota</taxon>
        <taxon>Fungi</taxon>
        <taxon>Dikarya</taxon>
        <taxon>Basidiomycota</taxon>
        <taxon>Agaricomycotina</taxon>
        <taxon>Agaricomycetes</taxon>
        <taxon>Agaricomycetidae</taxon>
        <taxon>Agaricales</taxon>
        <taxon>Marasmiineae</taxon>
        <taxon>Mycenaceae</taxon>
        <taxon>Mycena</taxon>
    </lineage>
</organism>
<feature type="transmembrane region" description="Helical" evidence="2">
    <location>
        <begin position="48"/>
        <end position="70"/>
    </location>
</feature>
<feature type="transmembrane region" description="Helical" evidence="2">
    <location>
        <begin position="197"/>
        <end position="221"/>
    </location>
</feature>
<gene>
    <name evidence="3" type="ORF">B0H17DRAFT_1198103</name>
</gene>